<dbReference type="InterPro" id="IPR052910">
    <property type="entry name" value="ABC-Purine-Binding"/>
</dbReference>
<dbReference type="PANTHER" id="PTHR43208">
    <property type="entry name" value="ABC TRANSPORTER SUBSTRATE-BINDING PROTEIN"/>
    <property type="match status" value="1"/>
</dbReference>
<dbReference type="Proteomes" id="UP000824101">
    <property type="component" value="Unassembled WGS sequence"/>
</dbReference>
<organism evidence="3 4">
    <name type="scientific">Candidatus Lachnoclostridium stercorigallinarum</name>
    <dbReference type="NCBI Taxonomy" id="2838634"/>
    <lineage>
        <taxon>Bacteria</taxon>
        <taxon>Bacillati</taxon>
        <taxon>Bacillota</taxon>
        <taxon>Clostridia</taxon>
        <taxon>Lachnospirales</taxon>
        <taxon>Lachnospiraceae</taxon>
    </lineage>
</organism>
<reference evidence="3" key="1">
    <citation type="journal article" date="2021" name="PeerJ">
        <title>Extensive microbial diversity within the chicken gut microbiome revealed by metagenomics and culture.</title>
        <authorList>
            <person name="Gilroy R."/>
            <person name="Ravi A."/>
            <person name="Getino M."/>
            <person name="Pursley I."/>
            <person name="Horton D.L."/>
            <person name="Alikhan N.F."/>
            <person name="Baker D."/>
            <person name="Gharbi K."/>
            <person name="Hall N."/>
            <person name="Watson M."/>
            <person name="Adriaenssens E.M."/>
            <person name="Foster-Nyarko E."/>
            <person name="Jarju S."/>
            <person name="Secka A."/>
            <person name="Antonio M."/>
            <person name="Oren A."/>
            <person name="Chaudhuri R.R."/>
            <person name="La Ragione R."/>
            <person name="Hildebrand F."/>
            <person name="Pallen M.J."/>
        </authorList>
    </citation>
    <scope>NUCLEOTIDE SEQUENCE</scope>
    <source>
        <strain evidence="3">ChiBcec1-1093</strain>
    </source>
</reference>
<dbReference type="InterPro" id="IPR003760">
    <property type="entry name" value="PnrA-like"/>
</dbReference>
<keyword evidence="1" id="KW-0732">Signal</keyword>
<accession>A0A9D2GHF4</accession>
<feature type="domain" description="ABC transporter substrate-binding protein PnrA-like" evidence="2">
    <location>
        <begin position="294"/>
        <end position="455"/>
    </location>
</feature>
<evidence type="ECO:0000313" key="3">
    <source>
        <dbReference type="EMBL" id="HIZ79789.1"/>
    </source>
</evidence>
<dbReference type="Pfam" id="PF02608">
    <property type="entry name" value="Bmp"/>
    <property type="match status" value="1"/>
</dbReference>
<gene>
    <name evidence="3" type="ORF">IAA17_08390</name>
</gene>
<name>A0A9D2GHF4_9FIRM</name>
<dbReference type="EMBL" id="DXBC01000130">
    <property type="protein sequence ID" value="HIZ79789.1"/>
    <property type="molecule type" value="Genomic_DNA"/>
</dbReference>
<proteinExistence type="predicted"/>
<protein>
    <submittedName>
        <fullName evidence="3">BMP family ABC transporter substrate-binding protein</fullName>
    </submittedName>
</protein>
<dbReference type="PANTHER" id="PTHR43208:SF1">
    <property type="entry name" value="ABC TRANSPORTER SUBSTRATE-BINDING PROTEIN"/>
    <property type="match status" value="1"/>
</dbReference>
<evidence type="ECO:0000259" key="2">
    <source>
        <dbReference type="Pfam" id="PF02608"/>
    </source>
</evidence>
<evidence type="ECO:0000313" key="4">
    <source>
        <dbReference type="Proteomes" id="UP000824101"/>
    </source>
</evidence>
<sequence>MASAEYSKARKLAQKAYRQDLEAGRNPYLQVLDEILPMTETVGEHDLGLVEIPLSRVVGTKTSGRTRAFAGNFMPLLPESSEFADKWSSLYLSHISEGIREPVIACEFMNSYYMIEGNKRVSVLKYSGAVSVPGYVTRIIPAPSDRPEVKIYYEYMDFYRVSGGINTIYFSREGSFSRLLKLLGKDPSSPWSAEDRSRFSSAFLRFSEIFRERGGEKLPGTPGDSFLIYLNVYGWDGMLDKSMDQLRREITLLWPDLESLASGGTVRLVTRPEEKKSNTAALIQKLISAARPKLKVGFVHHGTIHSSGWTYAHDLGRLYLEDRMAGTITTAVYDGAASGKDCMDVIQQAVSDGCQVIFTTSPRFLDSSIRACIRYPGIKILNCSLNTYSGHLRTYYGRLYEAKFLVGMLAGILSRDGLIGYIADFPIFGTAAAINAFALGVQMVCPEAKVILDWSSLRDNRCENRLLSQGVSLISGPELLAPSPQPRPYGLYRPEELGGVSLASSIWHWGKFYHRILQTILNGNWSRSAYEFSGDSINYWWGISSGIIDVITSKTIPPRSLQLMELVKRQIVSDNFQIFSGDVRDQAGTLKTPEGTSLTPAQIVRMDWLASNVVGRIPEPEELNEEAAQMMETQGFFMGKDGTA</sequence>
<evidence type="ECO:0000256" key="1">
    <source>
        <dbReference type="ARBA" id="ARBA00022729"/>
    </source>
</evidence>
<dbReference type="Gene3D" id="3.40.50.2300">
    <property type="match status" value="2"/>
</dbReference>
<dbReference type="AlphaFoldDB" id="A0A9D2GHF4"/>
<comment type="caution">
    <text evidence="3">The sequence shown here is derived from an EMBL/GenBank/DDBJ whole genome shotgun (WGS) entry which is preliminary data.</text>
</comment>
<reference evidence="3" key="2">
    <citation type="submission" date="2021-04" db="EMBL/GenBank/DDBJ databases">
        <authorList>
            <person name="Gilroy R."/>
        </authorList>
    </citation>
    <scope>NUCLEOTIDE SEQUENCE</scope>
    <source>
        <strain evidence="3">ChiBcec1-1093</strain>
    </source>
</reference>
<dbReference type="GO" id="GO:0005886">
    <property type="term" value="C:plasma membrane"/>
    <property type="evidence" value="ECO:0007669"/>
    <property type="project" value="InterPro"/>
</dbReference>